<protein>
    <recommendedName>
        <fullName evidence="5 6">Dephospho-CoA kinase</fullName>
        <ecNumber evidence="5 6">2.7.1.24</ecNumber>
    </recommendedName>
    <alternativeName>
        <fullName evidence="5">Dephosphocoenzyme A kinase</fullName>
    </alternativeName>
</protein>
<dbReference type="RefSeq" id="WP_263251981.1">
    <property type="nucleotide sequence ID" value="NZ_BAABLT010000052.1"/>
</dbReference>
<dbReference type="HAMAP" id="MF_00376">
    <property type="entry name" value="Dephospho_CoA_kinase"/>
    <property type="match status" value="1"/>
</dbReference>
<evidence type="ECO:0000256" key="4">
    <source>
        <dbReference type="ARBA" id="ARBA00022840"/>
    </source>
</evidence>
<dbReference type="InterPro" id="IPR001977">
    <property type="entry name" value="Depp_CoAkinase"/>
</dbReference>
<keyword evidence="5" id="KW-0173">Coenzyme A biosynthesis</keyword>
<dbReference type="GO" id="GO:0004140">
    <property type="term" value="F:dephospho-CoA kinase activity"/>
    <property type="evidence" value="ECO:0007669"/>
    <property type="project" value="UniProtKB-EC"/>
</dbReference>
<dbReference type="NCBIfam" id="NF002879">
    <property type="entry name" value="PRK03333.1"/>
    <property type="match status" value="1"/>
</dbReference>
<evidence type="ECO:0000313" key="7">
    <source>
        <dbReference type="EMBL" id="MFD0919960.1"/>
    </source>
</evidence>
<dbReference type="Pfam" id="PF04229">
    <property type="entry name" value="GrpB"/>
    <property type="match status" value="1"/>
</dbReference>
<evidence type="ECO:0000256" key="2">
    <source>
        <dbReference type="ARBA" id="ARBA00011058"/>
    </source>
</evidence>
<keyword evidence="5 7" id="KW-0418">Kinase</keyword>
<evidence type="ECO:0000256" key="5">
    <source>
        <dbReference type="HAMAP-Rule" id="MF_00376"/>
    </source>
</evidence>
<sequence length="396" mass="42968">MLRVGLSGGIGSGKSTVARRLVERGAVLVDADALAREVVRPGSAALAELVERFGADILDADGALDRPALAAKAFADDRARADLNAITHPRIQQLTVERMAQAPADAVVVHDVPLLVEAGYGANYHLVVIVDAPVEDRVRRLVARGLSEPDARARIRAQATDEQRREAADVWLDNSGAVEDVLAEVDRLWADRLVPFERNVRERRRAPERSPKLVDPDPEWPRQARRLAARIERAGGDRVLRVDHIGSTSIPGMPAKDVIDLQVTVASLADADALAEPLADAGFPVIPEASADTPHSFAPDPALWGKRLHVAADPGRYANVHVRAEGTAGWRVALLFRDWLRADEAARADYLAVKREVAARHAADPSHAAYAQAKEPWFAQALPRANAWAQESGWTP</sequence>
<evidence type="ECO:0000256" key="6">
    <source>
        <dbReference type="NCBIfam" id="TIGR00152"/>
    </source>
</evidence>
<comment type="similarity">
    <text evidence="2">In the C-terminal section; belongs to the UPF0157 (GrpB) family.</text>
</comment>
<evidence type="ECO:0000256" key="3">
    <source>
        <dbReference type="ARBA" id="ARBA00022741"/>
    </source>
</evidence>
<evidence type="ECO:0000256" key="1">
    <source>
        <dbReference type="ARBA" id="ARBA00008826"/>
    </source>
</evidence>
<dbReference type="EMBL" id="JBHTIW010000004">
    <property type="protein sequence ID" value="MFD0919960.1"/>
    <property type="molecule type" value="Genomic_DNA"/>
</dbReference>
<dbReference type="SUPFAM" id="SSF81301">
    <property type="entry name" value="Nucleotidyltransferase"/>
    <property type="match status" value="1"/>
</dbReference>
<proteinExistence type="inferred from homology"/>
<feature type="binding site" evidence="5">
    <location>
        <begin position="11"/>
        <end position="16"/>
    </location>
    <ligand>
        <name>ATP</name>
        <dbReference type="ChEBI" id="CHEBI:30616"/>
    </ligand>
</feature>
<comment type="pathway">
    <text evidence="5">Cofactor biosynthesis; coenzyme A biosynthesis; CoA from (R)-pantothenate: step 5/5.</text>
</comment>
<organism evidence="7 8">
    <name type="scientific">Saccharopolyspora rosea</name>
    <dbReference type="NCBI Taxonomy" id="524884"/>
    <lineage>
        <taxon>Bacteria</taxon>
        <taxon>Bacillati</taxon>
        <taxon>Actinomycetota</taxon>
        <taxon>Actinomycetes</taxon>
        <taxon>Pseudonocardiales</taxon>
        <taxon>Pseudonocardiaceae</taxon>
        <taxon>Saccharopolyspora</taxon>
    </lineage>
</organism>
<dbReference type="PANTHER" id="PTHR34822">
    <property type="entry name" value="GRPB DOMAIN PROTEIN (AFU_ORTHOLOGUE AFUA_1G01530)"/>
    <property type="match status" value="1"/>
</dbReference>
<keyword evidence="4 5" id="KW-0067">ATP-binding</keyword>
<comment type="caution">
    <text evidence="7">The sequence shown here is derived from an EMBL/GenBank/DDBJ whole genome shotgun (WGS) entry which is preliminary data.</text>
</comment>
<comment type="function">
    <text evidence="5">Catalyzes the phosphorylation of the 3'-hydroxyl group of dephosphocoenzyme A to form coenzyme A.</text>
</comment>
<dbReference type="InterPro" id="IPR027417">
    <property type="entry name" value="P-loop_NTPase"/>
</dbReference>
<dbReference type="Proteomes" id="UP001597018">
    <property type="component" value="Unassembled WGS sequence"/>
</dbReference>
<comment type="similarity">
    <text evidence="5">Belongs to the CoaE family.</text>
</comment>
<gene>
    <name evidence="5 7" type="primary">coaE</name>
    <name evidence="7" type="ORF">ACFQ16_09410</name>
</gene>
<dbReference type="CDD" id="cd02022">
    <property type="entry name" value="DPCK"/>
    <property type="match status" value="1"/>
</dbReference>
<keyword evidence="8" id="KW-1185">Reference proteome</keyword>
<dbReference type="Pfam" id="PF01121">
    <property type="entry name" value="CoaE"/>
    <property type="match status" value="1"/>
</dbReference>
<comment type="catalytic activity">
    <reaction evidence="5">
        <text>3'-dephospho-CoA + ATP = ADP + CoA + H(+)</text>
        <dbReference type="Rhea" id="RHEA:18245"/>
        <dbReference type="ChEBI" id="CHEBI:15378"/>
        <dbReference type="ChEBI" id="CHEBI:30616"/>
        <dbReference type="ChEBI" id="CHEBI:57287"/>
        <dbReference type="ChEBI" id="CHEBI:57328"/>
        <dbReference type="ChEBI" id="CHEBI:456216"/>
        <dbReference type="EC" id="2.7.1.24"/>
    </reaction>
</comment>
<evidence type="ECO:0000313" key="8">
    <source>
        <dbReference type="Proteomes" id="UP001597018"/>
    </source>
</evidence>
<comment type="similarity">
    <text evidence="1">In the N-terminal section; belongs to the CoaE family.</text>
</comment>
<keyword evidence="3 5" id="KW-0547">Nucleotide-binding</keyword>
<comment type="subcellular location">
    <subcellularLocation>
        <location evidence="5">Cytoplasm</location>
    </subcellularLocation>
</comment>
<dbReference type="PROSITE" id="PS51219">
    <property type="entry name" value="DPCK"/>
    <property type="match status" value="1"/>
</dbReference>
<dbReference type="InterPro" id="IPR043519">
    <property type="entry name" value="NT_sf"/>
</dbReference>
<dbReference type="Gene3D" id="3.30.460.10">
    <property type="entry name" value="Beta Polymerase, domain 2"/>
    <property type="match status" value="1"/>
</dbReference>
<reference evidence="8" key="1">
    <citation type="journal article" date="2019" name="Int. J. Syst. Evol. Microbiol.">
        <title>The Global Catalogue of Microorganisms (GCM) 10K type strain sequencing project: providing services to taxonomists for standard genome sequencing and annotation.</title>
        <authorList>
            <consortium name="The Broad Institute Genomics Platform"/>
            <consortium name="The Broad Institute Genome Sequencing Center for Infectious Disease"/>
            <person name="Wu L."/>
            <person name="Ma J."/>
        </authorList>
    </citation>
    <scope>NUCLEOTIDE SEQUENCE [LARGE SCALE GENOMIC DNA]</scope>
    <source>
        <strain evidence="8">CCUG 56401</strain>
    </source>
</reference>
<dbReference type="EC" id="2.7.1.24" evidence="5 6"/>
<keyword evidence="5" id="KW-0963">Cytoplasm</keyword>
<keyword evidence="5 7" id="KW-0808">Transferase</keyword>
<dbReference type="InterPro" id="IPR007344">
    <property type="entry name" value="GrpB/CoaE"/>
</dbReference>
<name>A0ABW3FPE1_9PSEU</name>
<accession>A0ABW3FPE1</accession>
<dbReference type="NCBIfam" id="TIGR00152">
    <property type="entry name" value="dephospho-CoA kinase"/>
    <property type="match status" value="1"/>
</dbReference>
<dbReference type="SUPFAM" id="SSF52540">
    <property type="entry name" value="P-loop containing nucleoside triphosphate hydrolases"/>
    <property type="match status" value="1"/>
</dbReference>
<dbReference type="PANTHER" id="PTHR34822:SF1">
    <property type="entry name" value="GRPB FAMILY PROTEIN"/>
    <property type="match status" value="1"/>
</dbReference>
<dbReference type="Gene3D" id="3.40.50.300">
    <property type="entry name" value="P-loop containing nucleotide triphosphate hydrolases"/>
    <property type="match status" value="1"/>
</dbReference>